<dbReference type="SFLD" id="SFLDG01168">
    <property type="entry name" value="Ferric_reductase_subgroup_(FRE"/>
    <property type="match status" value="1"/>
</dbReference>
<dbReference type="CDD" id="cd06186">
    <property type="entry name" value="NOX_Duox_like_FAD_NADP"/>
    <property type="match status" value="1"/>
</dbReference>
<keyword evidence="8" id="KW-0406">Ion transport</keyword>
<evidence type="ECO:0000256" key="5">
    <source>
        <dbReference type="ARBA" id="ARBA00022982"/>
    </source>
</evidence>
<dbReference type="InterPro" id="IPR051410">
    <property type="entry name" value="Ferric/Cupric_Reductase"/>
</dbReference>
<comment type="subcellular location">
    <subcellularLocation>
        <location evidence="1">Membrane</location>
        <topology evidence="1">Multi-pass membrane protein</topology>
    </subcellularLocation>
</comment>
<feature type="transmembrane region" description="Helical" evidence="11">
    <location>
        <begin position="145"/>
        <end position="163"/>
    </location>
</feature>
<feature type="domain" description="FAD-binding FR-type" evidence="12">
    <location>
        <begin position="300"/>
        <end position="411"/>
    </location>
</feature>
<dbReference type="InterPro" id="IPR013130">
    <property type="entry name" value="Fe3_Rdtase_TM_dom"/>
</dbReference>
<evidence type="ECO:0000256" key="4">
    <source>
        <dbReference type="ARBA" id="ARBA00022692"/>
    </source>
</evidence>
<proteinExistence type="inferred from homology"/>
<feature type="compositionally biased region" description="Basic and acidic residues" evidence="10">
    <location>
        <begin position="559"/>
        <end position="573"/>
    </location>
</feature>
<feature type="transmembrane region" description="Helical" evidence="11">
    <location>
        <begin position="47"/>
        <end position="70"/>
    </location>
</feature>
<feature type="compositionally biased region" description="Polar residues" evidence="10">
    <location>
        <begin position="1011"/>
        <end position="1021"/>
    </location>
</feature>
<dbReference type="Gene3D" id="3.40.50.80">
    <property type="entry name" value="Nucleotide-binding domain of ferredoxin-NADP reductase (FNR) module"/>
    <property type="match status" value="1"/>
</dbReference>
<sequence>MPLPWLDQPIMLETSRMDMCELTPEQCTWSRSRFRNWSPPFRYIADLVYGLGTLYFFIGVIAACMISFWASRLVTGSHSKQSSWQKLLGAFRYLAYRRYRVAGYLTPSLGVVLLLASGALFFLAMTLGPGPYYWPDIMYGSSPPIANRAGWMALACLPFILILSTKANMIATLTGVSHEKLIIFHNWTGWAMFVLSLVHTFPFIVVHLQQGDMAMQWNMSIFYWSGVVALVAQTYLQFMSLSFIRNRFYEFFKATHLLAALIFVLFLFFHCDYTLTSWHYFIAAGVLYTLSFLYPQIRTYGEFGFGLRATFDMVSDHTMRITVPVRTTWQPSQHMFLRFVALKAHTLTSHPFTICSVPSATSPLTDEKSNLVFYVQARGGVTGRLAKLAVNRGGYTVPVLLDGPYGGIKGKPLSSYDDNLIVACGAGAPFSLGLVMDALLRRRAFAAKAESGLVSLPRVEVLIATRDREFVQWYCEALTDFMESNGLPLDLQGIRITVFQTGSGAGAAMSTASTANDNVAEMKEESAVSDTKVLSSRNQSSGSRRSSRSSSGALQIETRTGRPEIGRTVHEATRRQNKSVAIVACGPGGVVEEVQAAAAAAQLRILGSGNEGAREVYLHTEHFSHGGNQDEWAEFEKDTQEFVALDLFFELPEPLTTSVSPNCICIGWRQEYIPVSKKHISKRDDFTEDNINLMFHDFLFEREYQFRSGTLASAYYSTRCRTHVDGAIGDIESSILETEEQIALWFRVYIWDPVRQAVGQSVNELQERVNARGALEVKAGATRGDVQMKKGNRTRTKSPRYAVYFKTAPSGDSGGPSQRRSIVVPGDCKQHIGFDPARLADPARMTKAVYAVLGKMLMFCVESNARYAFVASGDEITFLRFFLVEGGRRKRYGVQYAVFPWAKSPWAKREGRMLAWKGIWALVMLSMNDQHRPIASQDQTRGLNDWAKFEEKGQTVWANHISKIVVADGEQGNSFRVVEASRDVFAAQLDGYSEGQATGSSSLPSAPFKAKSTNGYGNEFK</sequence>
<evidence type="ECO:0000259" key="12">
    <source>
        <dbReference type="PROSITE" id="PS51384"/>
    </source>
</evidence>
<keyword evidence="6 11" id="KW-1133">Transmembrane helix</keyword>
<evidence type="ECO:0000256" key="10">
    <source>
        <dbReference type="SAM" id="MobiDB-lite"/>
    </source>
</evidence>
<evidence type="ECO:0000256" key="8">
    <source>
        <dbReference type="ARBA" id="ARBA00023065"/>
    </source>
</evidence>
<evidence type="ECO:0000313" key="13">
    <source>
        <dbReference type="EMBL" id="KAK8071836.1"/>
    </source>
</evidence>
<evidence type="ECO:0000256" key="6">
    <source>
        <dbReference type="ARBA" id="ARBA00022989"/>
    </source>
</evidence>
<dbReference type="PANTHER" id="PTHR32361">
    <property type="entry name" value="FERRIC/CUPRIC REDUCTASE TRANSMEMBRANE COMPONENT"/>
    <property type="match status" value="1"/>
</dbReference>
<keyword evidence="9 11" id="KW-0472">Membrane</keyword>
<dbReference type="Pfam" id="PF01794">
    <property type="entry name" value="Ferric_reduct"/>
    <property type="match status" value="1"/>
</dbReference>
<keyword evidence="14" id="KW-1185">Reference proteome</keyword>
<dbReference type="PROSITE" id="PS51384">
    <property type="entry name" value="FAD_FR"/>
    <property type="match status" value="1"/>
</dbReference>
<dbReference type="InterPro" id="IPR013112">
    <property type="entry name" value="FAD-bd_8"/>
</dbReference>
<comment type="caution">
    <text evidence="13">The sequence shown here is derived from an EMBL/GenBank/DDBJ whole genome shotgun (WGS) entry which is preliminary data.</text>
</comment>
<evidence type="ECO:0000256" key="9">
    <source>
        <dbReference type="ARBA" id="ARBA00023136"/>
    </source>
</evidence>
<evidence type="ECO:0000313" key="14">
    <source>
        <dbReference type="Proteomes" id="UP001446871"/>
    </source>
</evidence>
<evidence type="ECO:0000256" key="7">
    <source>
        <dbReference type="ARBA" id="ARBA00023002"/>
    </source>
</evidence>
<dbReference type="Pfam" id="PF08022">
    <property type="entry name" value="FAD_binding_8"/>
    <property type="match status" value="1"/>
</dbReference>
<dbReference type="Pfam" id="PF08030">
    <property type="entry name" value="NAD_binding_6"/>
    <property type="match status" value="1"/>
</dbReference>
<name>A0ABR1VKS5_9PEZI</name>
<feature type="transmembrane region" description="Helical" evidence="11">
    <location>
        <begin position="184"/>
        <end position="209"/>
    </location>
</feature>
<gene>
    <name evidence="13" type="ORF">PG996_005184</name>
</gene>
<evidence type="ECO:0000256" key="3">
    <source>
        <dbReference type="ARBA" id="ARBA00022448"/>
    </source>
</evidence>
<evidence type="ECO:0000256" key="2">
    <source>
        <dbReference type="ARBA" id="ARBA00006278"/>
    </source>
</evidence>
<evidence type="ECO:0000256" key="1">
    <source>
        <dbReference type="ARBA" id="ARBA00004141"/>
    </source>
</evidence>
<feature type="transmembrane region" description="Helical" evidence="11">
    <location>
        <begin position="221"/>
        <end position="244"/>
    </location>
</feature>
<keyword evidence="4 11" id="KW-0812">Transmembrane</keyword>
<protein>
    <submittedName>
        <fullName evidence="13">Ferric-chelate reductase</fullName>
    </submittedName>
</protein>
<feature type="region of interest" description="Disordered" evidence="10">
    <location>
        <begin position="516"/>
        <end position="573"/>
    </location>
</feature>
<feature type="transmembrane region" description="Helical" evidence="11">
    <location>
        <begin position="251"/>
        <end position="269"/>
    </location>
</feature>
<accession>A0ABR1VKS5</accession>
<dbReference type="InterPro" id="IPR039261">
    <property type="entry name" value="FNR_nucleotide-bd"/>
</dbReference>
<keyword evidence="3" id="KW-0813">Transport</keyword>
<reference evidence="13 14" key="1">
    <citation type="submission" date="2023-01" db="EMBL/GenBank/DDBJ databases">
        <title>Analysis of 21 Apiospora genomes using comparative genomics revels a genus with tremendous synthesis potential of carbohydrate active enzymes and secondary metabolites.</title>
        <authorList>
            <person name="Sorensen T."/>
        </authorList>
    </citation>
    <scope>NUCLEOTIDE SEQUENCE [LARGE SCALE GENOMIC DNA]</scope>
    <source>
        <strain evidence="13 14">CBS 83171</strain>
    </source>
</reference>
<dbReference type="InterPro" id="IPR017927">
    <property type="entry name" value="FAD-bd_FR_type"/>
</dbReference>
<dbReference type="Proteomes" id="UP001446871">
    <property type="component" value="Unassembled WGS sequence"/>
</dbReference>
<comment type="similarity">
    <text evidence="2">Belongs to the ferric reductase (FRE) family.</text>
</comment>
<dbReference type="EMBL" id="JAQQWM010000003">
    <property type="protein sequence ID" value="KAK8071836.1"/>
    <property type="molecule type" value="Genomic_DNA"/>
</dbReference>
<feature type="compositionally biased region" description="Low complexity" evidence="10">
    <location>
        <begin position="535"/>
        <end position="551"/>
    </location>
</feature>
<keyword evidence="7" id="KW-0560">Oxidoreductase</keyword>
<dbReference type="SFLD" id="SFLDS00052">
    <property type="entry name" value="Ferric_Reductase_Domain"/>
    <property type="match status" value="1"/>
</dbReference>
<feature type="region of interest" description="Disordered" evidence="10">
    <location>
        <begin position="996"/>
        <end position="1021"/>
    </location>
</feature>
<dbReference type="InterPro" id="IPR013121">
    <property type="entry name" value="Fe_red_NAD-bd_6"/>
</dbReference>
<dbReference type="PANTHER" id="PTHR32361:SF23">
    <property type="entry name" value="FERRIC-CHELATE REDUCTASE"/>
    <property type="match status" value="1"/>
</dbReference>
<feature type="transmembrane region" description="Helical" evidence="11">
    <location>
        <begin position="101"/>
        <end position="125"/>
    </location>
</feature>
<keyword evidence="5" id="KW-0249">Electron transport</keyword>
<organism evidence="13 14">
    <name type="scientific">Apiospora saccharicola</name>
    <dbReference type="NCBI Taxonomy" id="335842"/>
    <lineage>
        <taxon>Eukaryota</taxon>
        <taxon>Fungi</taxon>
        <taxon>Dikarya</taxon>
        <taxon>Ascomycota</taxon>
        <taxon>Pezizomycotina</taxon>
        <taxon>Sordariomycetes</taxon>
        <taxon>Xylariomycetidae</taxon>
        <taxon>Amphisphaeriales</taxon>
        <taxon>Apiosporaceae</taxon>
        <taxon>Apiospora</taxon>
    </lineage>
</organism>
<evidence type="ECO:0000256" key="11">
    <source>
        <dbReference type="SAM" id="Phobius"/>
    </source>
</evidence>